<reference evidence="6 7" key="1">
    <citation type="submission" date="2017-08" db="EMBL/GenBank/DDBJ databases">
        <title>Draft genome sequence of filamentous cyanobacterium Calothrix elsteri CCALA 953.</title>
        <authorList>
            <person name="Gagunashvili A.N."/>
            <person name="Elster J."/>
            <person name="Andresson O.S."/>
        </authorList>
    </citation>
    <scope>NUCLEOTIDE SEQUENCE [LARGE SCALE GENOMIC DNA]</scope>
    <source>
        <strain evidence="6 7">CCALA 953</strain>
    </source>
</reference>
<dbReference type="Proteomes" id="UP000218238">
    <property type="component" value="Unassembled WGS sequence"/>
</dbReference>
<comment type="subcellular location">
    <subcellularLocation>
        <location evidence="1">Membrane</location>
        <topology evidence="1">Multi-pass membrane protein</topology>
    </subcellularLocation>
</comment>
<accession>A0A2A2T9Z9</accession>
<dbReference type="GO" id="GO:0016765">
    <property type="term" value="F:transferase activity, transferring alkyl or aryl (other than methyl) groups"/>
    <property type="evidence" value="ECO:0007669"/>
    <property type="project" value="InterPro"/>
</dbReference>
<feature type="transmembrane region" description="Helical" evidence="5">
    <location>
        <begin position="241"/>
        <end position="262"/>
    </location>
</feature>
<dbReference type="GO" id="GO:0016020">
    <property type="term" value="C:membrane"/>
    <property type="evidence" value="ECO:0007669"/>
    <property type="project" value="UniProtKB-SubCell"/>
</dbReference>
<feature type="transmembrane region" description="Helical" evidence="5">
    <location>
        <begin position="92"/>
        <end position="110"/>
    </location>
</feature>
<name>A0A2A2T9Z9_9CYAN</name>
<keyword evidence="6" id="KW-0808">Transferase</keyword>
<keyword evidence="2 5" id="KW-0812">Transmembrane</keyword>
<dbReference type="CDD" id="cd13963">
    <property type="entry name" value="PT_UbiA_2"/>
    <property type="match status" value="1"/>
</dbReference>
<keyword evidence="4 5" id="KW-0472">Membrane</keyword>
<evidence type="ECO:0000256" key="1">
    <source>
        <dbReference type="ARBA" id="ARBA00004141"/>
    </source>
</evidence>
<evidence type="ECO:0000256" key="3">
    <source>
        <dbReference type="ARBA" id="ARBA00022989"/>
    </source>
</evidence>
<dbReference type="InterPro" id="IPR000537">
    <property type="entry name" value="UbiA_prenyltransferase"/>
</dbReference>
<dbReference type="Gene3D" id="1.10.357.140">
    <property type="entry name" value="UbiA prenyltransferase"/>
    <property type="match status" value="1"/>
</dbReference>
<dbReference type="NCBIfam" id="NF008978">
    <property type="entry name" value="PRK12324.1-4"/>
    <property type="match status" value="1"/>
</dbReference>
<evidence type="ECO:0000256" key="2">
    <source>
        <dbReference type="ARBA" id="ARBA00022692"/>
    </source>
</evidence>
<keyword evidence="3 5" id="KW-1133">Transmembrane helix</keyword>
<comment type="caution">
    <text evidence="6">The sequence shown here is derived from an EMBL/GenBank/DDBJ whole genome shotgun (WGS) entry which is preliminary data.</text>
</comment>
<dbReference type="EMBL" id="NTFS01000664">
    <property type="protein sequence ID" value="PAX45820.1"/>
    <property type="molecule type" value="Genomic_DNA"/>
</dbReference>
<dbReference type="GO" id="GO:0016757">
    <property type="term" value="F:glycosyltransferase activity"/>
    <property type="evidence" value="ECO:0007669"/>
    <property type="project" value="UniProtKB-KW"/>
</dbReference>
<evidence type="ECO:0000256" key="5">
    <source>
        <dbReference type="SAM" id="Phobius"/>
    </source>
</evidence>
<dbReference type="RefSeq" id="WP_095725024.1">
    <property type="nucleotide sequence ID" value="NZ_NTFS01000664.1"/>
</dbReference>
<keyword evidence="7" id="KW-1185">Reference proteome</keyword>
<dbReference type="Pfam" id="PF01040">
    <property type="entry name" value="UbiA"/>
    <property type="match status" value="1"/>
</dbReference>
<feature type="transmembrane region" description="Helical" evidence="5">
    <location>
        <begin position="146"/>
        <end position="166"/>
    </location>
</feature>
<dbReference type="InterPro" id="IPR044878">
    <property type="entry name" value="UbiA_sf"/>
</dbReference>
<feature type="transmembrane region" description="Helical" evidence="5">
    <location>
        <begin position="298"/>
        <end position="317"/>
    </location>
</feature>
<evidence type="ECO:0000313" key="6">
    <source>
        <dbReference type="EMBL" id="PAX45820.1"/>
    </source>
</evidence>
<feature type="transmembrane region" description="Helical" evidence="5">
    <location>
        <begin position="55"/>
        <end position="72"/>
    </location>
</feature>
<evidence type="ECO:0000313" key="7">
    <source>
        <dbReference type="Proteomes" id="UP000218238"/>
    </source>
</evidence>
<feature type="transmembrane region" description="Helical" evidence="5">
    <location>
        <begin position="116"/>
        <end position="134"/>
    </location>
</feature>
<evidence type="ECO:0000256" key="4">
    <source>
        <dbReference type="ARBA" id="ARBA00023136"/>
    </source>
</evidence>
<proteinExistence type="predicted"/>
<dbReference type="OrthoDB" id="9803632at2"/>
<keyword evidence="6" id="KW-0328">Glycosyltransferase</keyword>
<dbReference type="AlphaFoldDB" id="A0A2A2T9Z9"/>
<organism evidence="6 7">
    <name type="scientific">Brunnivagina elsteri CCALA 953</name>
    <dbReference type="NCBI Taxonomy" id="987040"/>
    <lineage>
        <taxon>Bacteria</taxon>
        <taxon>Bacillati</taxon>
        <taxon>Cyanobacteriota</taxon>
        <taxon>Cyanophyceae</taxon>
        <taxon>Nostocales</taxon>
        <taxon>Calotrichaceae</taxon>
        <taxon>Brunnivagina</taxon>
    </lineage>
</organism>
<sequence length="327" mass="35973">MNNRHVELLGKPIKAKKRIVAHINALRPRQWTKNLIVFAAPLFAFSINFSSFSGSAFAFLAFCAASSGFYLINDIADVESDRQHPVKCKRPIAAGLVSVPIAIVMAVLLLGGSVSLSWMFSPALGAVISGYAILQVAYNLCLKRMVILDICAIAMGFVLRASAGAAATRIIVSPWFVLCTAMLALFLAIEKRKAELRLAKLKGSKPRAVLQQYSLPLLQRMESIVTTGAVVSYALWSSGPVVRGASTSWMLVTLPFVLYGIFRYQLLSDPQEIENDVRSEFERGGRSERPEEVLLKDLPILITVVSWILTCFAILWLKHQGLIQTGF</sequence>
<feature type="transmembrane region" description="Helical" evidence="5">
    <location>
        <begin position="172"/>
        <end position="189"/>
    </location>
</feature>
<protein>
    <submittedName>
        <fullName evidence="6">Decaprenyl-phosphate phosphoribosyltransferase</fullName>
    </submittedName>
</protein>
<gene>
    <name evidence="6" type="ORF">CK510_29655</name>
</gene>